<evidence type="ECO:0000313" key="2">
    <source>
        <dbReference type="EMBL" id="MBK4736277.1"/>
    </source>
</evidence>
<dbReference type="AlphaFoldDB" id="A0A934T046"/>
<evidence type="ECO:0000256" key="1">
    <source>
        <dbReference type="SAM" id="MobiDB-lite"/>
    </source>
</evidence>
<evidence type="ECO:0000313" key="3">
    <source>
        <dbReference type="Proteomes" id="UP000622890"/>
    </source>
</evidence>
<reference evidence="2" key="1">
    <citation type="submission" date="2021-01" db="EMBL/GenBank/DDBJ databases">
        <title>Genome sequence of strain Noviherbaspirillum sp. DKR-6.</title>
        <authorList>
            <person name="Chaudhary D.K."/>
        </authorList>
    </citation>
    <scope>NUCLEOTIDE SEQUENCE</scope>
    <source>
        <strain evidence="2">DKR-6</strain>
    </source>
</reference>
<protein>
    <submittedName>
        <fullName evidence="2">Uncharacterized protein</fullName>
    </submittedName>
</protein>
<feature type="region of interest" description="Disordered" evidence="1">
    <location>
        <begin position="75"/>
        <end position="97"/>
    </location>
</feature>
<organism evidence="2 3">
    <name type="scientific">Noviherbaspirillum pedocola</name>
    <dbReference type="NCBI Taxonomy" id="2801341"/>
    <lineage>
        <taxon>Bacteria</taxon>
        <taxon>Pseudomonadati</taxon>
        <taxon>Pseudomonadota</taxon>
        <taxon>Betaproteobacteria</taxon>
        <taxon>Burkholderiales</taxon>
        <taxon>Oxalobacteraceae</taxon>
        <taxon>Noviherbaspirillum</taxon>
    </lineage>
</organism>
<feature type="compositionally biased region" description="Polar residues" evidence="1">
    <location>
        <begin position="81"/>
        <end position="93"/>
    </location>
</feature>
<name>A0A934T046_9BURK</name>
<feature type="region of interest" description="Disordered" evidence="1">
    <location>
        <begin position="1"/>
        <end position="35"/>
    </location>
</feature>
<proteinExistence type="predicted"/>
<dbReference type="EMBL" id="JAEPBG010000007">
    <property type="protein sequence ID" value="MBK4736277.1"/>
    <property type="molecule type" value="Genomic_DNA"/>
</dbReference>
<dbReference type="Proteomes" id="UP000622890">
    <property type="component" value="Unassembled WGS sequence"/>
</dbReference>
<comment type="caution">
    <text evidence="2">The sequence shown here is derived from an EMBL/GenBank/DDBJ whole genome shotgun (WGS) entry which is preliminary data.</text>
</comment>
<sequence>MKIPASMPHSPAASTVSAPLPAQNPQSNSQDPELAELGIEAERVIKKVMERIIRNINGEPADLKDNAGWNEYAAEQRAERNATSSGAPQSTSAIDEMPGPAERIAHLVAKHAAGGTAA</sequence>
<keyword evidence="3" id="KW-1185">Reference proteome</keyword>
<accession>A0A934T046</accession>
<feature type="compositionally biased region" description="Polar residues" evidence="1">
    <location>
        <begin position="12"/>
        <end position="31"/>
    </location>
</feature>
<dbReference type="RefSeq" id="WP_200593584.1">
    <property type="nucleotide sequence ID" value="NZ_JAEPBG010000007.1"/>
</dbReference>
<gene>
    <name evidence="2" type="ORF">JJB74_16765</name>
</gene>